<dbReference type="Gene3D" id="3.20.20.80">
    <property type="entry name" value="Glycosidases"/>
    <property type="match status" value="1"/>
</dbReference>
<dbReference type="Pfam" id="PF02638">
    <property type="entry name" value="GHL10"/>
    <property type="match status" value="1"/>
</dbReference>
<dbReference type="PANTHER" id="PTHR43405:SF1">
    <property type="entry name" value="GLYCOSYL HYDROLASE DIGH"/>
    <property type="match status" value="1"/>
</dbReference>
<dbReference type="SMART" id="SM00060">
    <property type="entry name" value="FN3"/>
    <property type="match status" value="1"/>
</dbReference>
<dbReference type="HOGENOM" id="CLU_019247_2_1_10"/>
<feature type="domain" description="Fibronectin type-III" evidence="2">
    <location>
        <begin position="405"/>
        <end position="508"/>
    </location>
</feature>
<organism evidence="3 4">
    <name type="scientific">Pseudopedobacter saltans (strain ATCC 51119 / DSM 12145 / JCM 21818 / CCUG 39354 / LMG 10337 / NBRC 100064 / NCIMB 13643)</name>
    <name type="common">Pedobacter saltans</name>
    <dbReference type="NCBI Taxonomy" id="762903"/>
    <lineage>
        <taxon>Bacteria</taxon>
        <taxon>Pseudomonadati</taxon>
        <taxon>Bacteroidota</taxon>
        <taxon>Sphingobacteriia</taxon>
        <taxon>Sphingobacteriales</taxon>
        <taxon>Sphingobacteriaceae</taxon>
        <taxon>Pseudopedobacter</taxon>
    </lineage>
</organism>
<dbReference type="PROSITE" id="PS50853">
    <property type="entry name" value="FN3"/>
    <property type="match status" value="1"/>
</dbReference>
<dbReference type="InterPro" id="IPR003790">
    <property type="entry name" value="GHL10"/>
</dbReference>
<dbReference type="InterPro" id="IPR036116">
    <property type="entry name" value="FN3_sf"/>
</dbReference>
<dbReference type="Gene3D" id="2.60.40.10">
    <property type="entry name" value="Immunoglobulins"/>
    <property type="match status" value="1"/>
</dbReference>
<dbReference type="InterPro" id="IPR052177">
    <property type="entry name" value="Divisome_Glycosyl_Hydrolase"/>
</dbReference>
<dbReference type="STRING" id="762903.Pedsa_3319"/>
<dbReference type="InterPro" id="IPR003961">
    <property type="entry name" value="FN3_dom"/>
</dbReference>
<evidence type="ECO:0000256" key="1">
    <source>
        <dbReference type="ARBA" id="ARBA00022729"/>
    </source>
</evidence>
<evidence type="ECO:0000259" key="2">
    <source>
        <dbReference type="PROSITE" id="PS50853"/>
    </source>
</evidence>
<sequence>MRLLALGLLLLIGVNLKGQEVDAPKREFRGVWVATVANIDWPTKGVWEVDKQKKDLISILDEHKRQGINAVIFQIRPAADALYAKSGEPWSQWLTGAQGKAPNETFDPLAFAIEECHKRGIELHAWFNPYRATFDAVSAIHPTHITKQKPEWFFSYGGKKLFDPGIPDVREYITQVILNVVKNYDIDGVHFDDYFYPYGIKGQVINDAASFRNYNYENITSIADWRRNNVDRLIKMVSDSIKHYKNYVKFGISPFGIWQNKRQSIEGSETNGGDSYHGLYADSRKWAKEGWVDYINPQIYWSFESSPAPYAKLVDWWSENAYGRHLYIGHGAYRINDPKDYAWKDPKQIPNQIIYNRQNTRVQGSIYFSSKSLTTNRLGVSDSLANNYYKYPSLPPVMLWVDSIAPYNPQNLLAANTGKSIVLSWKQPLEAKDKEPTYGYVVYRFENGDTVNTEKASAIKNIYYGDITSWEDKDIRPGNSYTYVVTAIDRMKNESEYSIPVTILVEEKASIGKL</sequence>
<dbReference type="InterPro" id="IPR017853">
    <property type="entry name" value="GH"/>
</dbReference>
<dbReference type="eggNOG" id="COG1649">
    <property type="taxonomic scope" value="Bacteria"/>
</dbReference>
<dbReference type="AlphaFoldDB" id="F0SCL0"/>
<evidence type="ECO:0000313" key="4">
    <source>
        <dbReference type="Proteomes" id="UP000000310"/>
    </source>
</evidence>
<name>F0SCL0_PSESL</name>
<keyword evidence="1" id="KW-0732">Signal</keyword>
<accession>F0SCL0</accession>
<dbReference type="InterPro" id="IPR013783">
    <property type="entry name" value="Ig-like_fold"/>
</dbReference>
<protein>
    <recommendedName>
        <fullName evidence="2">Fibronectin type-III domain-containing protein</fullName>
    </recommendedName>
</protein>
<reference evidence="3 4" key="1">
    <citation type="journal article" date="2011" name="Stand. Genomic Sci.">
        <title>Complete genome sequence of the gliding, heparinolytic Pedobacter saltans type strain (113).</title>
        <authorList>
            <person name="Liolios K."/>
            <person name="Sikorski J."/>
            <person name="Lu M."/>
            <person name="Nolan M."/>
            <person name="Lapidus A."/>
            <person name="Lucas S."/>
            <person name="Hammon N."/>
            <person name="Deshpande S."/>
            <person name="Cheng J.F."/>
            <person name="Tapia R."/>
            <person name="Han C."/>
            <person name="Goodwin L."/>
            <person name="Pitluck S."/>
            <person name="Huntemann M."/>
            <person name="Ivanova N."/>
            <person name="Pagani I."/>
            <person name="Mavromatis K."/>
            <person name="Ovchinikova G."/>
            <person name="Pati A."/>
            <person name="Chen A."/>
            <person name="Palaniappan K."/>
            <person name="Land M."/>
            <person name="Hauser L."/>
            <person name="Brambilla E.M."/>
            <person name="Kotsyurbenko O."/>
            <person name="Rohde M."/>
            <person name="Tindall B.J."/>
            <person name="Abt B."/>
            <person name="Goker M."/>
            <person name="Detter J.C."/>
            <person name="Woyke T."/>
            <person name="Bristow J."/>
            <person name="Eisen J.A."/>
            <person name="Markowitz V."/>
            <person name="Hugenholtz P."/>
            <person name="Klenk H.P."/>
            <person name="Kyrpides N.C."/>
        </authorList>
    </citation>
    <scope>NUCLEOTIDE SEQUENCE [LARGE SCALE GENOMIC DNA]</scope>
    <source>
        <strain evidence="4">ATCC 51119 / DSM 12145 / JCM 21818 / LMG 10337 / NBRC 100064 / NCIMB 13643</strain>
    </source>
</reference>
<evidence type="ECO:0000313" key="3">
    <source>
        <dbReference type="EMBL" id="ADY53854.1"/>
    </source>
</evidence>
<reference evidence="4" key="2">
    <citation type="submission" date="2011-02" db="EMBL/GenBank/DDBJ databases">
        <title>The complete genome of Pedobacter saltans DSM 12145.</title>
        <authorList>
            <consortium name="US DOE Joint Genome Institute (JGI-PGF)"/>
            <person name="Lucas S."/>
            <person name="Copeland A."/>
            <person name="Lapidus A."/>
            <person name="Bruce D."/>
            <person name="Goodwin L."/>
            <person name="Pitluck S."/>
            <person name="Kyrpides N."/>
            <person name="Mavromatis K."/>
            <person name="Pagani I."/>
            <person name="Ivanova N."/>
            <person name="Ovchinnikova G."/>
            <person name="Lu M."/>
            <person name="Detter J.C."/>
            <person name="Han C."/>
            <person name="Land M."/>
            <person name="Hauser L."/>
            <person name="Markowitz V."/>
            <person name="Cheng J.-F."/>
            <person name="Hugenholtz P."/>
            <person name="Woyke T."/>
            <person name="Wu D."/>
            <person name="Tindall B."/>
            <person name="Pomrenke H.G."/>
            <person name="Brambilla E."/>
            <person name="Klenk H.-P."/>
            <person name="Eisen J.A."/>
        </authorList>
    </citation>
    <scope>NUCLEOTIDE SEQUENCE [LARGE SCALE GENOMIC DNA]</scope>
    <source>
        <strain evidence="4">ATCC 51119 / DSM 12145 / JCM 21818 / LMG 10337 / NBRC 100064 / NCIMB 13643</strain>
    </source>
</reference>
<proteinExistence type="predicted"/>
<dbReference type="CDD" id="cd00063">
    <property type="entry name" value="FN3"/>
    <property type="match status" value="1"/>
</dbReference>
<dbReference type="OrthoDB" id="9773203at2"/>
<dbReference type="EMBL" id="CP002545">
    <property type="protein sequence ID" value="ADY53854.1"/>
    <property type="molecule type" value="Genomic_DNA"/>
</dbReference>
<dbReference type="SUPFAM" id="SSF51445">
    <property type="entry name" value="(Trans)glycosidases"/>
    <property type="match status" value="1"/>
</dbReference>
<dbReference type="Proteomes" id="UP000000310">
    <property type="component" value="Chromosome"/>
</dbReference>
<dbReference type="PANTHER" id="PTHR43405">
    <property type="entry name" value="GLYCOSYL HYDROLASE DIGH"/>
    <property type="match status" value="1"/>
</dbReference>
<dbReference type="KEGG" id="psn:Pedsa_3319"/>
<dbReference type="SUPFAM" id="SSF49265">
    <property type="entry name" value="Fibronectin type III"/>
    <property type="match status" value="1"/>
</dbReference>
<gene>
    <name evidence="3" type="ordered locus">Pedsa_3319</name>
</gene>
<keyword evidence="4" id="KW-1185">Reference proteome</keyword>
<dbReference type="Pfam" id="PF00041">
    <property type="entry name" value="fn3"/>
    <property type="match status" value="1"/>
</dbReference>